<evidence type="ECO:0000313" key="3">
    <source>
        <dbReference type="Proteomes" id="UP000310673"/>
    </source>
</evidence>
<name>A0A5B7T0X2_9LACO</name>
<feature type="chain" id="PRO_5022725264" description="Surface layer protein A domain-containing protein" evidence="1">
    <location>
        <begin position="34"/>
        <end position="484"/>
    </location>
</feature>
<feature type="signal peptide" evidence="1">
    <location>
        <begin position="1"/>
        <end position="33"/>
    </location>
</feature>
<protein>
    <recommendedName>
        <fullName evidence="4">Surface layer protein A domain-containing protein</fullName>
    </recommendedName>
</protein>
<evidence type="ECO:0008006" key="4">
    <source>
        <dbReference type="Google" id="ProtNLM"/>
    </source>
</evidence>
<dbReference type="Proteomes" id="UP000310673">
    <property type="component" value="Chromosome"/>
</dbReference>
<evidence type="ECO:0000313" key="2">
    <source>
        <dbReference type="EMBL" id="QCX23905.1"/>
    </source>
</evidence>
<evidence type="ECO:0000256" key="1">
    <source>
        <dbReference type="SAM" id="SignalP"/>
    </source>
</evidence>
<reference evidence="2 3" key="1">
    <citation type="submission" date="2019-05" db="EMBL/GenBank/DDBJ databases">
        <title>Genome Sequence of Lactobacillus futsaii Y97, a Potential Probiotic Strain Isolated from the Futsai of Taiwan.</title>
        <authorList>
            <person name="Du X."/>
        </authorList>
    </citation>
    <scope>NUCLEOTIDE SEQUENCE [LARGE SCALE GENOMIC DNA]</scope>
    <source>
        <strain evidence="2 3">Y97</strain>
    </source>
</reference>
<dbReference type="KEGG" id="lft:FG051_01760"/>
<dbReference type="EMBL" id="CP040736">
    <property type="protein sequence ID" value="QCX23905.1"/>
    <property type="molecule type" value="Genomic_DNA"/>
</dbReference>
<gene>
    <name evidence="2" type="ORF">FG051_01760</name>
</gene>
<accession>A0A5B7T0X2</accession>
<organism evidence="2 3">
    <name type="scientific">Companilactobacillus futsaii</name>
    <dbReference type="NCBI Taxonomy" id="938155"/>
    <lineage>
        <taxon>Bacteria</taxon>
        <taxon>Bacillati</taxon>
        <taxon>Bacillota</taxon>
        <taxon>Bacilli</taxon>
        <taxon>Lactobacillales</taxon>
        <taxon>Lactobacillaceae</taxon>
        <taxon>Companilactobacillus</taxon>
    </lineage>
</organism>
<proteinExistence type="predicted"/>
<dbReference type="AlphaFoldDB" id="A0A5B7T0X2"/>
<keyword evidence="1" id="KW-0732">Signal</keyword>
<dbReference type="RefSeq" id="WP_057813494.1">
    <property type="nucleotide sequence ID" value="NZ_CP040736.1"/>
</dbReference>
<sequence>MKKSIKYAGIAAATLLAVAPVAAPVVSSTTAQAATTRSVATDQSKQDAAVKEFGAQFADKAASKFATASTNVTLGSQSIADFAEHNADLITTTSTSTGKDMDKLIGSDATVEVSAKYGSTTISNAADLYKILADDTYPAVDFTITLNYNNLNNQAVSKTFTMSATRDTAQDALTSINAKFTTPVTVPLNSTTTSTQLQATTGTTLTDQNGDGIAASSIEPSKSYYNSYSDAMDAAAGIDSPTPAYKAGAGKTFDKAGTYYQGITFTAGQGSNLGDFLQEYVANPSKYTVYVNGKVASKGYDFTTDATTAAGTKVTFVRTVVVSPSEANWTVTANKGVVTTKSDNAYYTLKNDDNETITNRALAKNTAWVTDQKRVDQDGNTQYRVATGEWINADDVTFSDKATTDEGEYTDVQALNGKVTLDGPSSFIYMLYNDNGETVSNRALAGDSAWYTDKKATNAAGVTVYHVATGEWVQAGSGVNYVAY</sequence>